<dbReference type="InParanoid" id="A0A0D0DFB6"/>
<organism evidence="1 2">
    <name type="scientific">Paxillus rubicundulus Ve08.2h10</name>
    <dbReference type="NCBI Taxonomy" id="930991"/>
    <lineage>
        <taxon>Eukaryota</taxon>
        <taxon>Fungi</taxon>
        <taxon>Dikarya</taxon>
        <taxon>Basidiomycota</taxon>
        <taxon>Agaricomycotina</taxon>
        <taxon>Agaricomycetes</taxon>
        <taxon>Agaricomycetidae</taxon>
        <taxon>Boletales</taxon>
        <taxon>Paxilineae</taxon>
        <taxon>Paxillaceae</taxon>
        <taxon>Paxillus</taxon>
    </lineage>
</organism>
<dbReference type="OrthoDB" id="3048787at2759"/>
<dbReference type="Proteomes" id="UP000054538">
    <property type="component" value="Unassembled WGS sequence"/>
</dbReference>
<dbReference type="AlphaFoldDB" id="A0A0D0DFB6"/>
<accession>A0A0D0DFB6</accession>
<proteinExistence type="predicted"/>
<gene>
    <name evidence="1" type="ORF">PAXRUDRAFT_138602</name>
</gene>
<sequence length="115" mass="13073">KIPMPCPSQQLAATTQELIESIEVLKGHNCTFSTPMTIDKIFVAREEDKISKSMYQFEDNTAIVAKVQHQMVVEHGNIVEINSDEEEPEDQPWAVPITYSKIIQFCKKLEMSCIS</sequence>
<keyword evidence="2" id="KW-1185">Reference proteome</keyword>
<dbReference type="EMBL" id="KN824990">
    <property type="protein sequence ID" value="KIK96357.1"/>
    <property type="molecule type" value="Genomic_DNA"/>
</dbReference>
<evidence type="ECO:0000313" key="2">
    <source>
        <dbReference type="Proteomes" id="UP000054538"/>
    </source>
</evidence>
<reference evidence="2" key="2">
    <citation type="submission" date="2015-01" db="EMBL/GenBank/DDBJ databases">
        <title>Evolutionary Origins and Diversification of the Mycorrhizal Mutualists.</title>
        <authorList>
            <consortium name="DOE Joint Genome Institute"/>
            <consortium name="Mycorrhizal Genomics Consortium"/>
            <person name="Kohler A."/>
            <person name="Kuo A."/>
            <person name="Nagy L.G."/>
            <person name="Floudas D."/>
            <person name="Copeland A."/>
            <person name="Barry K.W."/>
            <person name="Cichocki N."/>
            <person name="Veneault-Fourrey C."/>
            <person name="LaButti K."/>
            <person name="Lindquist E.A."/>
            <person name="Lipzen A."/>
            <person name="Lundell T."/>
            <person name="Morin E."/>
            <person name="Murat C."/>
            <person name="Riley R."/>
            <person name="Ohm R."/>
            <person name="Sun H."/>
            <person name="Tunlid A."/>
            <person name="Henrissat B."/>
            <person name="Grigoriev I.V."/>
            <person name="Hibbett D.S."/>
            <person name="Martin F."/>
        </authorList>
    </citation>
    <scope>NUCLEOTIDE SEQUENCE [LARGE SCALE GENOMIC DNA]</scope>
    <source>
        <strain evidence="2">Ve08.2h10</strain>
    </source>
</reference>
<feature type="non-terminal residue" evidence="1">
    <location>
        <position position="1"/>
    </location>
</feature>
<reference evidence="1 2" key="1">
    <citation type="submission" date="2014-04" db="EMBL/GenBank/DDBJ databases">
        <authorList>
            <consortium name="DOE Joint Genome Institute"/>
            <person name="Kuo A."/>
            <person name="Kohler A."/>
            <person name="Jargeat P."/>
            <person name="Nagy L.G."/>
            <person name="Floudas D."/>
            <person name="Copeland A."/>
            <person name="Barry K.W."/>
            <person name="Cichocki N."/>
            <person name="Veneault-Fourrey C."/>
            <person name="LaButti K."/>
            <person name="Lindquist E.A."/>
            <person name="Lipzen A."/>
            <person name="Lundell T."/>
            <person name="Morin E."/>
            <person name="Murat C."/>
            <person name="Sun H."/>
            <person name="Tunlid A."/>
            <person name="Henrissat B."/>
            <person name="Grigoriev I.V."/>
            <person name="Hibbett D.S."/>
            <person name="Martin F."/>
            <person name="Nordberg H.P."/>
            <person name="Cantor M.N."/>
            <person name="Hua S.X."/>
        </authorList>
    </citation>
    <scope>NUCLEOTIDE SEQUENCE [LARGE SCALE GENOMIC DNA]</scope>
    <source>
        <strain evidence="1 2">Ve08.2h10</strain>
    </source>
</reference>
<dbReference type="HOGENOM" id="CLU_088458_1_1_1"/>
<protein>
    <submittedName>
        <fullName evidence="1">Uncharacterized protein</fullName>
    </submittedName>
</protein>
<evidence type="ECO:0000313" key="1">
    <source>
        <dbReference type="EMBL" id="KIK96357.1"/>
    </source>
</evidence>
<name>A0A0D0DFB6_9AGAM</name>